<protein>
    <submittedName>
        <fullName evidence="1">Uncharacterized protein</fullName>
    </submittedName>
</protein>
<dbReference type="Proteomes" id="UP000634136">
    <property type="component" value="Unassembled WGS sequence"/>
</dbReference>
<evidence type="ECO:0000313" key="1">
    <source>
        <dbReference type="EMBL" id="KAF7815857.1"/>
    </source>
</evidence>
<evidence type="ECO:0000313" key="2">
    <source>
        <dbReference type="Proteomes" id="UP000634136"/>
    </source>
</evidence>
<accession>A0A834WB44</accession>
<gene>
    <name evidence="1" type="ORF">G2W53_029826</name>
</gene>
<reference evidence="1" key="1">
    <citation type="submission" date="2020-09" db="EMBL/GenBank/DDBJ databases">
        <title>Genome-Enabled Discovery of Anthraquinone Biosynthesis in Senna tora.</title>
        <authorList>
            <person name="Kang S.-H."/>
            <person name="Pandey R.P."/>
            <person name="Lee C.-M."/>
            <person name="Sim J.-S."/>
            <person name="Jeong J.-T."/>
            <person name="Choi B.-S."/>
            <person name="Jung M."/>
            <person name="Ginzburg D."/>
            <person name="Zhao K."/>
            <person name="Won S.Y."/>
            <person name="Oh T.-J."/>
            <person name="Yu Y."/>
            <person name="Kim N.-H."/>
            <person name="Lee O.R."/>
            <person name="Lee T.-H."/>
            <person name="Bashyal P."/>
            <person name="Kim T.-S."/>
            <person name="Lee W.-H."/>
            <person name="Kawkins C."/>
            <person name="Kim C.-K."/>
            <person name="Kim J.S."/>
            <person name="Ahn B.O."/>
            <person name="Rhee S.Y."/>
            <person name="Sohng J.K."/>
        </authorList>
    </citation>
    <scope>NUCLEOTIDE SEQUENCE</scope>
    <source>
        <tissue evidence="1">Leaf</tissue>
    </source>
</reference>
<dbReference type="AlphaFoldDB" id="A0A834WB44"/>
<dbReference type="EMBL" id="JAAIUW010000009">
    <property type="protein sequence ID" value="KAF7815857.1"/>
    <property type="molecule type" value="Genomic_DNA"/>
</dbReference>
<organism evidence="1 2">
    <name type="scientific">Senna tora</name>
    <dbReference type="NCBI Taxonomy" id="362788"/>
    <lineage>
        <taxon>Eukaryota</taxon>
        <taxon>Viridiplantae</taxon>
        <taxon>Streptophyta</taxon>
        <taxon>Embryophyta</taxon>
        <taxon>Tracheophyta</taxon>
        <taxon>Spermatophyta</taxon>
        <taxon>Magnoliopsida</taxon>
        <taxon>eudicotyledons</taxon>
        <taxon>Gunneridae</taxon>
        <taxon>Pentapetalae</taxon>
        <taxon>rosids</taxon>
        <taxon>fabids</taxon>
        <taxon>Fabales</taxon>
        <taxon>Fabaceae</taxon>
        <taxon>Caesalpinioideae</taxon>
        <taxon>Cassia clade</taxon>
        <taxon>Senna</taxon>
    </lineage>
</organism>
<comment type="caution">
    <text evidence="1">The sequence shown here is derived from an EMBL/GenBank/DDBJ whole genome shotgun (WGS) entry which is preliminary data.</text>
</comment>
<keyword evidence="2" id="KW-1185">Reference proteome</keyword>
<name>A0A834WB44_9FABA</name>
<proteinExistence type="predicted"/>
<sequence>MDEKIKSEVMSSQGNQKAIRRFFKVVLPTSLQDGELVYINLFLLYFI</sequence>